<evidence type="ECO:0000313" key="1">
    <source>
        <dbReference type="EMBL" id="MBV7256555.1"/>
    </source>
</evidence>
<comment type="caution">
    <text evidence="1">The sequence shown here is derived from an EMBL/GenBank/DDBJ whole genome shotgun (WGS) entry which is preliminary data.</text>
</comment>
<organism evidence="1 2">
    <name type="scientific">Pacificimonas pallii</name>
    <dbReference type="NCBI Taxonomy" id="2827236"/>
    <lineage>
        <taxon>Bacteria</taxon>
        <taxon>Pseudomonadati</taxon>
        <taxon>Pseudomonadota</taxon>
        <taxon>Alphaproteobacteria</taxon>
        <taxon>Sphingomonadales</taxon>
        <taxon>Sphingosinicellaceae</taxon>
        <taxon>Pacificimonas</taxon>
    </lineage>
</organism>
<dbReference type="EMBL" id="JAGSPA010000002">
    <property type="protein sequence ID" value="MBV7256555.1"/>
    <property type="molecule type" value="Genomic_DNA"/>
</dbReference>
<reference evidence="1 2" key="1">
    <citation type="submission" date="2021-04" db="EMBL/GenBank/DDBJ databases">
        <authorList>
            <person name="Pira H."/>
            <person name="Risdian C."/>
            <person name="Wink J."/>
        </authorList>
    </citation>
    <scope>NUCLEOTIDE SEQUENCE [LARGE SCALE GENOMIC DNA]</scope>
    <source>
        <strain evidence="1 2">WHA3</strain>
    </source>
</reference>
<keyword evidence="2" id="KW-1185">Reference proteome</keyword>
<sequence length="164" mass="17659">MSALSACAVSRTARDRSTGEIARDAAMQPLTDVGIMRPRIDAALMRILEEPYRLPETVSCARLSSEIGQLEQVLGPDYDLVPQENSDAKKRRDAALGLAGRVGAGLLIPFRGVVREISGSAKKEREYRAAVIAGVARRSYLKGHAVHKGCTLPVYEAPPDDSGD</sequence>
<proteinExistence type="predicted"/>
<protein>
    <submittedName>
        <fullName evidence="1">Uncharacterized protein</fullName>
    </submittedName>
</protein>
<dbReference type="RefSeq" id="WP_218445210.1">
    <property type="nucleotide sequence ID" value="NZ_JAGSPA010000002.1"/>
</dbReference>
<dbReference type="Proteomes" id="UP000722336">
    <property type="component" value="Unassembled WGS sequence"/>
</dbReference>
<gene>
    <name evidence="1" type="ORF">KCG44_07125</name>
</gene>
<name>A0ABS6SDX0_9SPHN</name>
<accession>A0ABS6SDX0</accession>
<evidence type="ECO:0000313" key="2">
    <source>
        <dbReference type="Proteomes" id="UP000722336"/>
    </source>
</evidence>